<reference evidence="2 3" key="1">
    <citation type="journal article" date="2015" name="BMC Genomics">
        <title>Gene expression during zombie ant biting behavior reflects the complexity underlying fungal parasitic behavioral manipulation.</title>
        <authorList>
            <person name="de Bekker C."/>
            <person name="Ohm R.A."/>
            <person name="Loreto R.G."/>
            <person name="Sebastian A."/>
            <person name="Albert I."/>
            <person name="Merrow M."/>
            <person name="Brachmann A."/>
            <person name="Hughes D.P."/>
        </authorList>
    </citation>
    <scope>NUCLEOTIDE SEQUENCE [LARGE SCALE GENOMIC DNA]</scope>
    <source>
        <strain evidence="2 3">SC16a</strain>
    </source>
</reference>
<organism evidence="2 3">
    <name type="scientific">Ophiocordyceps unilateralis</name>
    <name type="common">Zombie-ant fungus</name>
    <name type="synonym">Torrubia unilateralis</name>
    <dbReference type="NCBI Taxonomy" id="268505"/>
    <lineage>
        <taxon>Eukaryota</taxon>
        <taxon>Fungi</taxon>
        <taxon>Dikarya</taxon>
        <taxon>Ascomycota</taxon>
        <taxon>Pezizomycotina</taxon>
        <taxon>Sordariomycetes</taxon>
        <taxon>Hypocreomycetidae</taxon>
        <taxon>Hypocreales</taxon>
        <taxon>Ophiocordycipitaceae</taxon>
        <taxon>Ophiocordyceps</taxon>
    </lineage>
</organism>
<feature type="compositionally biased region" description="Pro residues" evidence="1">
    <location>
        <begin position="157"/>
        <end position="167"/>
    </location>
</feature>
<evidence type="ECO:0000256" key="1">
    <source>
        <dbReference type="SAM" id="MobiDB-lite"/>
    </source>
</evidence>
<protein>
    <submittedName>
        <fullName evidence="2">Uncharacterized protein</fullName>
    </submittedName>
</protein>
<feature type="region of interest" description="Disordered" evidence="1">
    <location>
        <begin position="16"/>
        <end position="123"/>
    </location>
</feature>
<evidence type="ECO:0000313" key="3">
    <source>
        <dbReference type="Proteomes" id="UP000037136"/>
    </source>
</evidence>
<comment type="caution">
    <text evidence="2">The sequence shown here is derived from an EMBL/GenBank/DDBJ whole genome shotgun (WGS) entry which is preliminary data.</text>
</comment>
<feature type="compositionally biased region" description="Low complexity" evidence="1">
    <location>
        <begin position="195"/>
        <end position="208"/>
    </location>
</feature>
<feature type="compositionally biased region" description="Basic residues" evidence="1">
    <location>
        <begin position="46"/>
        <end position="56"/>
    </location>
</feature>
<feature type="compositionally biased region" description="Pro residues" evidence="1">
    <location>
        <begin position="86"/>
        <end position="100"/>
    </location>
</feature>
<proteinExistence type="predicted"/>
<dbReference type="Proteomes" id="UP000037136">
    <property type="component" value="Unassembled WGS sequence"/>
</dbReference>
<feature type="region of interest" description="Disordered" evidence="1">
    <location>
        <begin position="154"/>
        <end position="208"/>
    </location>
</feature>
<gene>
    <name evidence="2" type="ORF">XA68_11739</name>
</gene>
<keyword evidence="3" id="KW-1185">Reference proteome</keyword>
<dbReference type="AlphaFoldDB" id="A0A2A9PFU2"/>
<dbReference type="EMBL" id="LAZP02000166">
    <property type="protein sequence ID" value="PFH59881.1"/>
    <property type="molecule type" value="Genomic_DNA"/>
</dbReference>
<accession>A0A2A9PFU2</accession>
<feature type="compositionally biased region" description="Acidic residues" evidence="1">
    <location>
        <begin position="18"/>
        <end position="27"/>
    </location>
</feature>
<sequence>MSPGSPLCVCILFPPLVPDDDDDDDADGAALGLGLASLRGSQHPTRPGRRTKKRMPRSAPRVGPCLDGRGIGELPSTTTKAMAIPTTPPSPPLSPLPPLLPAGGTTANQTGEDVLPPGFFDDEEDDRLCRRQLTSWSISSVVTPVLGGVAEVARGSPPSPVLVPPPKNRQHGKGQVPAHLGSMDASTEGPGPVRASPASAQLSLSAQL</sequence>
<name>A0A2A9PFU2_OPHUN</name>
<reference evidence="2 3" key="2">
    <citation type="journal article" date="2017" name="Sci. Rep.">
        <title>Ant-infecting Ophiocordyceps genomes reveal a high diversity of potential behavioral manipulation genes and a possible major role for enterotoxins.</title>
        <authorList>
            <person name="de Bekker C."/>
            <person name="Ohm R.A."/>
            <person name="Evans H.C."/>
            <person name="Brachmann A."/>
            <person name="Hughes D.P."/>
        </authorList>
    </citation>
    <scope>NUCLEOTIDE SEQUENCE [LARGE SCALE GENOMIC DNA]</scope>
    <source>
        <strain evidence="2 3">SC16a</strain>
    </source>
</reference>
<evidence type="ECO:0000313" key="2">
    <source>
        <dbReference type="EMBL" id="PFH59881.1"/>
    </source>
</evidence>